<dbReference type="PANTHER" id="PTHR10039">
    <property type="entry name" value="AMELOGENIN"/>
    <property type="match status" value="1"/>
</dbReference>
<dbReference type="Pfam" id="PF25053">
    <property type="entry name" value="DUF7791"/>
    <property type="match status" value="1"/>
</dbReference>
<dbReference type="InterPro" id="IPR056693">
    <property type="entry name" value="DUF7791"/>
</dbReference>
<sequence length="591" mass="66622">MKYIAEDEVTKKHLQRWSGPLPVLVISYYAWIAGHSLQKSWDGLKRTLLYQALKSLCTRPDIISLISPRRCTFAETLPYSGRFPTWETWEIEESLDRLLTICGKTVNLVLFIDGLDEFSLSPAEVVKLVTSISSSIKICVASRPWTEFDDAFSSAPLLQMHLLTQDDTKLYVAGKLDENQGFKEIRNIYPKQADEIKEDIVARSRGVFLWVSVVVQSLLISLSEGESISDLRATLDSLPSDVSSLYDVIWSRIRERNRRDGSWMIQVVAAAQGPLSCLAMWLADESRTVRVDVKTLPVNVKVDAAIALKRRLSSRTRGLLEMTGGVEKFVDFSHRTARDWAQQSEVWNEICSSYGAELDPYIILFDAETLALSMANDATDYSPGSLWVAITKTVWYASQSCDSNTDNKRLVELMDAFDKSIQETYETAQKMWPSPDRIVPGKHWSSRQNRSVLDNTFLSIAAQFSILPYIQIKAGKGRNLPHLKASEHCFNLLDLAVLGHEYFNGYDIQQSFVLPPISVERRLSTVQALLEAGSKPSKSCWGVLEDEKGKCKSAEPALVNYYNEVTAIIKGKKRVRARNVLHRISGIFSSL</sequence>
<keyword evidence="3" id="KW-1185">Reference proteome</keyword>
<organism evidence="2 3">
    <name type="scientific">Apiospora marii</name>
    <dbReference type="NCBI Taxonomy" id="335849"/>
    <lineage>
        <taxon>Eukaryota</taxon>
        <taxon>Fungi</taxon>
        <taxon>Dikarya</taxon>
        <taxon>Ascomycota</taxon>
        <taxon>Pezizomycotina</taxon>
        <taxon>Sordariomycetes</taxon>
        <taxon>Xylariomycetidae</taxon>
        <taxon>Amphisphaeriales</taxon>
        <taxon>Apiosporaceae</taxon>
        <taxon>Apiospora</taxon>
    </lineage>
</organism>
<accession>A0ABR1R0P5</accession>
<evidence type="ECO:0000313" key="3">
    <source>
        <dbReference type="Proteomes" id="UP001396898"/>
    </source>
</evidence>
<feature type="domain" description="DUF7791" evidence="1">
    <location>
        <begin position="253"/>
        <end position="367"/>
    </location>
</feature>
<dbReference type="EMBL" id="JAQQWI010000024">
    <property type="protein sequence ID" value="KAK7994564.1"/>
    <property type="molecule type" value="Genomic_DNA"/>
</dbReference>
<reference evidence="2 3" key="1">
    <citation type="submission" date="2023-01" db="EMBL/GenBank/DDBJ databases">
        <title>Analysis of 21 Apiospora genomes using comparative genomics revels a genus with tremendous synthesis potential of carbohydrate active enzymes and secondary metabolites.</title>
        <authorList>
            <person name="Sorensen T."/>
        </authorList>
    </citation>
    <scope>NUCLEOTIDE SEQUENCE [LARGE SCALE GENOMIC DNA]</scope>
    <source>
        <strain evidence="2 3">CBS 20057</strain>
    </source>
</reference>
<evidence type="ECO:0000259" key="1">
    <source>
        <dbReference type="Pfam" id="PF25053"/>
    </source>
</evidence>
<proteinExistence type="predicted"/>
<comment type="caution">
    <text evidence="2">The sequence shown here is derived from an EMBL/GenBank/DDBJ whole genome shotgun (WGS) entry which is preliminary data.</text>
</comment>
<name>A0ABR1R0P5_9PEZI</name>
<evidence type="ECO:0000313" key="2">
    <source>
        <dbReference type="EMBL" id="KAK7994564.1"/>
    </source>
</evidence>
<dbReference type="Proteomes" id="UP001396898">
    <property type="component" value="Unassembled WGS sequence"/>
</dbReference>
<gene>
    <name evidence="2" type="ORF">PG991_016152</name>
</gene>
<protein>
    <recommendedName>
        <fullName evidence="1">DUF7791 domain-containing protein</fullName>
    </recommendedName>
</protein>
<dbReference type="PANTHER" id="PTHR10039:SF5">
    <property type="entry name" value="NACHT DOMAIN-CONTAINING PROTEIN"/>
    <property type="match status" value="1"/>
</dbReference>